<comment type="subcellular location">
    <subcellularLocation>
        <location evidence="1">Membrane</location>
        <topology evidence="1">Multi-pass membrane protein</topology>
    </subcellularLocation>
</comment>
<feature type="transmembrane region" description="Helical" evidence="7">
    <location>
        <begin position="94"/>
        <end position="115"/>
    </location>
</feature>
<evidence type="ECO:0000313" key="9">
    <source>
        <dbReference type="EMBL" id="KAF9728956.1"/>
    </source>
</evidence>
<dbReference type="GO" id="GO:0022857">
    <property type="term" value="F:transmembrane transporter activity"/>
    <property type="evidence" value="ECO:0007669"/>
    <property type="project" value="InterPro"/>
</dbReference>
<proteinExistence type="predicted"/>
<keyword evidence="3 7" id="KW-0812">Transmembrane</keyword>
<feature type="transmembrane region" description="Helical" evidence="7">
    <location>
        <begin position="193"/>
        <end position="214"/>
    </location>
</feature>
<feature type="transmembrane region" description="Helical" evidence="7">
    <location>
        <begin position="374"/>
        <end position="393"/>
    </location>
</feature>
<dbReference type="EMBL" id="WJXW01000017">
    <property type="protein sequence ID" value="KAF9728956.1"/>
    <property type="molecule type" value="Genomic_DNA"/>
</dbReference>
<comment type="caution">
    <text evidence="9">The sequence shown here is derived from an EMBL/GenBank/DDBJ whole genome shotgun (WGS) entry which is preliminary data.</text>
</comment>
<reference evidence="9" key="1">
    <citation type="journal article" date="2020" name="Mol. Plant Microbe Interact.">
        <title>Genome Sequence of the Biocontrol Agent Coniothyrium minitans strain Conio (IMI 134523).</title>
        <authorList>
            <person name="Patel D."/>
            <person name="Shittu T.A."/>
            <person name="Baroncelli R."/>
            <person name="Muthumeenakshi S."/>
            <person name="Osborne T.H."/>
            <person name="Janganan T.K."/>
            <person name="Sreenivasaprasad S."/>
        </authorList>
    </citation>
    <scope>NUCLEOTIDE SEQUENCE</scope>
    <source>
        <strain evidence="9">Conio</strain>
    </source>
</reference>
<dbReference type="PANTHER" id="PTHR43791">
    <property type="entry name" value="PERMEASE-RELATED"/>
    <property type="match status" value="1"/>
</dbReference>
<feature type="transmembrane region" description="Helical" evidence="7">
    <location>
        <begin position="399"/>
        <end position="421"/>
    </location>
</feature>
<evidence type="ECO:0000313" key="10">
    <source>
        <dbReference type="Proteomes" id="UP000756921"/>
    </source>
</evidence>
<feature type="transmembrane region" description="Helical" evidence="7">
    <location>
        <begin position="234"/>
        <end position="257"/>
    </location>
</feature>
<dbReference type="GO" id="GO:0016020">
    <property type="term" value="C:membrane"/>
    <property type="evidence" value="ECO:0007669"/>
    <property type="project" value="UniProtKB-SubCell"/>
</dbReference>
<organism evidence="9 10">
    <name type="scientific">Paraphaeosphaeria minitans</name>
    <dbReference type="NCBI Taxonomy" id="565426"/>
    <lineage>
        <taxon>Eukaryota</taxon>
        <taxon>Fungi</taxon>
        <taxon>Dikarya</taxon>
        <taxon>Ascomycota</taxon>
        <taxon>Pezizomycotina</taxon>
        <taxon>Dothideomycetes</taxon>
        <taxon>Pleosporomycetidae</taxon>
        <taxon>Pleosporales</taxon>
        <taxon>Massarineae</taxon>
        <taxon>Didymosphaeriaceae</taxon>
        <taxon>Paraphaeosphaeria</taxon>
    </lineage>
</organism>
<evidence type="ECO:0000256" key="2">
    <source>
        <dbReference type="ARBA" id="ARBA00022448"/>
    </source>
</evidence>
<evidence type="ECO:0000256" key="3">
    <source>
        <dbReference type="ARBA" id="ARBA00022692"/>
    </source>
</evidence>
<evidence type="ECO:0000259" key="8">
    <source>
        <dbReference type="PROSITE" id="PS50850"/>
    </source>
</evidence>
<dbReference type="InterPro" id="IPR011701">
    <property type="entry name" value="MFS"/>
</dbReference>
<keyword evidence="10" id="KW-1185">Reference proteome</keyword>
<evidence type="ECO:0000256" key="6">
    <source>
        <dbReference type="SAM" id="MobiDB-lite"/>
    </source>
</evidence>
<dbReference type="InterPro" id="IPR020846">
    <property type="entry name" value="MFS_dom"/>
</dbReference>
<feature type="domain" description="Major facilitator superfamily (MFS) profile" evidence="8">
    <location>
        <begin position="56"/>
        <end position="488"/>
    </location>
</feature>
<sequence length="516" mass="56823">MTQPGVARGPDIEKDPTTMLEDVEHTPTKTSYDNDYESEFTEQEQKKIIHRIDRRLVVTVGVLYCISLMDRTNLSATSVAGMSRELNLALPYPAGSTVSRYSVVTLVFFTTYIFFQPPSTILIRKLGPRLHLSVVTTAWGAVTIGMGFANNWQVLAGLRVVLGILEAGFFPSCVYLLSTWYTRFDVGKRYSAFYMLGSLASACAGILAFGLMQLGGKDSSCAAPPCPGRGGLTGWRWIFIIEGILTCALGLGSYFALVDFPDMAHKSWKFLNEREAKFIIARVDRDRGDAKPQPFSASKFFRAGLDIKVWGYAMIFFNTTTVTYALAYFLPIILNEKMKFSVAASQCLVSPPYAFAAIVMYATGWAGDKYRIRGPIIIFNMVLCLIGLPIMGFHKKASVQYFGVFLTTAGANSNIPAAMSYQANNIRGQWKRAFCSATLVGFGGIGGIAGGLVFRSQDAPNYKPGIYACIACCILSIIVVGLLTLKFQRANSKAERGGVELEYDDENDQRGFRYTI</sequence>
<feature type="compositionally biased region" description="Basic and acidic residues" evidence="6">
    <location>
        <begin position="10"/>
        <end position="27"/>
    </location>
</feature>
<feature type="transmembrane region" description="Helical" evidence="7">
    <location>
        <begin position="340"/>
        <end position="362"/>
    </location>
</feature>
<dbReference type="PANTHER" id="PTHR43791:SF47">
    <property type="entry name" value="MAJOR FACILITATOR SUPERFAMILY (MFS) PROFILE DOMAIN-CONTAINING PROTEIN-RELATED"/>
    <property type="match status" value="1"/>
</dbReference>
<keyword evidence="4 7" id="KW-1133">Transmembrane helix</keyword>
<dbReference type="Gene3D" id="1.20.1250.20">
    <property type="entry name" value="MFS general substrate transporter like domains"/>
    <property type="match status" value="2"/>
</dbReference>
<feature type="transmembrane region" description="Helical" evidence="7">
    <location>
        <begin position="465"/>
        <end position="485"/>
    </location>
</feature>
<protein>
    <submittedName>
        <fullName evidence="9">Phthalate transporter</fullName>
    </submittedName>
</protein>
<accession>A0A9P6G5E4</accession>
<feature type="transmembrane region" description="Helical" evidence="7">
    <location>
        <begin position="433"/>
        <end position="453"/>
    </location>
</feature>
<dbReference type="PROSITE" id="PS50850">
    <property type="entry name" value="MFS"/>
    <property type="match status" value="1"/>
</dbReference>
<evidence type="ECO:0000256" key="5">
    <source>
        <dbReference type="ARBA" id="ARBA00023136"/>
    </source>
</evidence>
<keyword evidence="5 7" id="KW-0472">Membrane</keyword>
<feature type="transmembrane region" description="Helical" evidence="7">
    <location>
        <begin position="127"/>
        <end position="148"/>
    </location>
</feature>
<evidence type="ECO:0000256" key="1">
    <source>
        <dbReference type="ARBA" id="ARBA00004141"/>
    </source>
</evidence>
<evidence type="ECO:0000256" key="4">
    <source>
        <dbReference type="ARBA" id="ARBA00022989"/>
    </source>
</evidence>
<evidence type="ECO:0000256" key="7">
    <source>
        <dbReference type="SAM" id="Phobius"/>
    </source>
</evidence>
<dbReference type="Pfam" id="PF07690">
    <property type="entry name" value="MFS_1"/>
    <property type="match status" value="1"/>
</dbReference>
<name>A0A9P6G5E4_9PLEO</name>
<feature type="region of interest" description="Disordered" evidence="6">
    <location>
        <begin position="1"/>
        <end position="34"/>
    </location>
</feature>
<dbReference type="Proteomes" id="UP000756921">
    <property type="component" value="Unassembled WGS sequence"/>
</dbReference>
<gene>
    <name evidence="9" type="ORF">PMIN01_12646</name>
</gene>
<keyword evidence="2" id="KW-0813">Transport</keyword>
<dbReference type="FunFam" id="1.20.1250.20:FF:000511">
    <property type="entry name" value="MFS general substrate transporter"/>
    <property type="match status" value="1"/>
</dbReference>
<feature type="transmembrane region" description="Helical" evidence="7">
    <location>
        <begin position="160"/>
        <end position="181"/>
    </location>
</feature>
<dbReference type="OrthoDB" id="3639251at2759"/>
<feature type="transmembrane region" description="Helical" evidence="7">
    <location>
        <begin position="56"/>
        <end position="74"/>
    </location>
</feature>
<dbReference type="FunFam" id="1.20.1250.20:FF:000409">
    <property type="entry name" value="MFS general substrate transporter"/>
    <property type="match status" value="1"/>
</dbReference>
<feature type="transmembrane region" description="Helical" evidence="7">
    <location>
        <begin position="309"/>
        <end position="334"/>
    </location>
</feature>
<dbReference type="AlphaFoldDB" id="A0A9P6G5E4"/>
<dbReference type="InterPro" id="IPR036259">
    <property type="entry name" value="MFS_trans_sf"/>
</dbReference>
<dbReference type="SUPFAM" id="SSF103473">
    <property type="entry name" value="MFS general substrate transporter"/>
    <property type="match status" value="1"/>
</dbReference>